<proteinExistence type="predicted"/>
<name>A0A2N3UCV1_9BACT</name>
<keyword evidence="1" id="KW-0472">Membrane</keyword>
<organism evidence="2 3">
    <name type="scientific">Pontibacter ramchanderi</name>
    <dbReference type="NCBI Taxonomy" id="1179743"/>
    <lineage>
        <taxon>Bacteria</taxon>
        <taxon>Pseudomonadati</taxon>
        <taxon>Bacteroidota</taxon>
        <taxon>Cytophagia</taxon>
        <taxon>Cytophagales</taxon>
        <taxon>Hymenobacteraceae</taxon>
        <taxon>Pontibacter</taxon>
    </lineage>
</organism>
<reference evidence="2 3" key="1">
    <citation type="submission" date="2017-12" db="EMBL/GenBank/DDBJ databases">
        <title>Genomic Encyclopedia of Type Strains, Phase III (KMG-III): the genomes of soil and plant-associated and newly described type strains.</title>
        <authorList>
            <person name="Whitman W."/>
        </authorList>
    </citation>
    <scope>NUCLEOTIDE SEQUENCE [LARGE SCALE GENOMIC DNA]</scope>
    <source>
        <strain evidence="2 3">LP43</strain>
    </source>
</reference>
<evidence type="ECO:0000313" key="3">
    <source>
        <dbReference type="Proteomes" id="UP000233782"/>
    </source>
</evidence>
<dbReference type="AlphaFoldDB" id="A0A2N3UCV1"/>
<keyword evidence="1" id="KW-0812">Transmembrane</keyword>
<keyword evidence="3" id="KW-1185">Reference proteome</keyword>
<dbReference type="EMBL" id="PJMU01000002">
    <property type="protein sequence ID" value="PKV67197.1"/>
    <property type="molecule type" value="Genomic_DNA"/>
</dbReference>
<gene>
    <name evidence="2" type="ORF">BD749_2338</name>
</gene>
<protein>
    <submittedName>
        <fullName evidence="2">Uncharacterized protein</fullName>
    </submittedName>
</protein>
<comment type="caution">
    <text evidence="2">The sequence shown here is derived from an EMBL/GenBank/DDBJ whole genome shotgun (WGS) entry which is preliminary data.</text>
</comment>
<keyword evidence="1" id="KW-1133">Transmembrane helix</keyword>
<accession>A0A2N3UCV1</accession>
<dbReference type="Proteomes" id="UP000233782">
    <property type="component" value="Unassembled WGS sequence"/>
</dbReference>
<feature type="transmembrane region" description="Helical" evidence="1">
    <location>
        <begin position="38"/>
        <end position="58"/>
    </location>
</feature>
<evidence type="ECO:0000256" key="1">
    <source>
        <dbReference type="SAM" id="Phobius"/>
    </source>
</evidence>
<evidence type="ECO:0000313" key="2">
    <source>
        <dbReference type="EMBL" id="PKV67197.1"/>
    </source>
</evidence>
<sequence length="60" mass="6679">MRQFCKNTLLAIAIFSVVFLMHSLRSGGLFLTEKLELSLWYGIGLTGAVLVGRAMLAYTR</sequence>